<dbReference type="CDD" id="cd06558">
    <property type="entry name" value="crotonase-like"/>
    <property type="match status" value="1"/>
</dbReference>
<feature type="non-terminal residue" evidence="1">
    <location>
        <position position="1"/>
    </location>
</feature>
<dbReference type="GO" id="GO:0006635">
    <property type="term" value="P:fatty acid beta-oxidation"/>
    <property type="evidence" value="ECO:0007669"/>
    <property type="project" value="TreeGrafter"/>
</dbReference>
<gene>
    <name evidence="1" type="ORF">KGM_213567B</name>
</gene>
<evidence type="ECO:0000313" key="1">
    <source>
        <dbReference type="EMBL" id="OWR55712.1"/>
    </source>
</evidence>
<dbReference type="Gene3D" id="3.90.226.10">
    <property type="entry name" value="2-enoyl-CoA Hydratase, Chain A, domain 1"/>
    <property type="match status" value="1"/>
</dbReference>
<protein>
    <submittedName>
        <fullName evidence="1">Enoyl-CoA isomerase</fullName>
    </submittedName>
</protein>
<evidence type="ECO:0000313" key="2">
    <source>
        <dbReference type="Proteomes" id="UP000007151"/>
    </source>
</evidence>
<reference evidence="1 2" key="1">
    <citation type="journal article" date="2011" name="Cell">
        <title>The monarch butterfly genome yields insights into long-distance migration.</title>
        <authorList>
            <person name="Zhan S."/>
            <person name="Merlin C."/>
            <person name="Boore J.L."/>
            <person name="Reppert S.M."/>
        </authorList>
    </citation>
    <scope>NUCLEOTIDE SEQUENCE [LARGE SCALE GENOMIC DNA]</scope>
    <source>
        <strain evidence="1">F-2</strain>
    </source>
</reference>
<keyword evidence="2" id="KW-1185">Reference proteome</keyword>
<keyword evidence="1" id="KW-0413">Isomerase</keyword>
<organism evidence="1 2">
    <name type="scientific">Danaus plexippus plexippus</name>
    <dbReference type="NCBI Taxonomy" id="278856"/>
    <lineage>
        <taxon>Eukaryota</taxon>
        <taxon>Metazoa</taxon>
        <taxon>Ecdysozoa</taxon>
        <taxon>Arthropoda</taxon>
        <taxon>Hexapoda</taxon>
        <taxon>Insecta</taxon>
        <taxon>Pterygota</taxon>
        <taxon>Neoptera</taxon>
        <taxon>Endopterygota</taxon>
        <taxon>Lepidoptera</taxon>
        <taxon>Glossata</taxon>
        <taxon>Ditrysia</taxon>
        <taxon>Papilionoidea</taxon>
        <taxon>Nymphalidae</taxon>
        <taxon>Danainae</taxon>
        <taxon>Danaini</taxon>
        <taxon>Danaina</taxon>
        <taxon>Danaus</taxon>
        <taxon>Danaus</taxon>
    </lineage>
</organism>
<comment type="caution">
    <text evidence="1">The sequence shown here is derived from an EMBL/GenBank/DDBJ whole genome shotgun (WGS) entry which is preliminary data.</text>
</comment>
<name>A0A212FPN5_DANPL</name>
<dbReference type="InterPro" id="IPR029045">
    <property type="entry name" value="ClpP/crotonase-like_dom_sf"/>
</dbReference>
<dbReference type="SUPFAM" id="SSF52096">
    <property type="entry name" value="ClpP/crotonase"/>
    <property type="match status" value="1"/>
</dbReference>
<dbReference type="InParanoid" id="A0A212FPN5"/>
<proteinExistence type="predicted"/>
<dbReference type="AlphaFoldDB" id="A0A212FPN5"/>
<dbReference type="Proteomes" id="UP000007151">
    <property type="component" value="Unassembled WGS sequence"/>
</dbReference>
<dbReference type="EMBL" id="AGBW02001435">
    <property type="protein sequence ID" value="OWR55712.1"/>
    <property type="molecule type" value="Genomic_DNA"/>
</dbReference>
<dbReference type="Pfam" id="PF00378">
    <property type="entry name" value="ECH_1"/>
    <property type="match status" value="1"/>
</dbReference>
<dbReference type="STRING" id="278856.A0A212FPN5"/>
<dbReference type="InterPro" id="IPR001753">
    <property type="entry name" value="Enoyl-CoA_hydra/iso"/>
</dbReference>
<dbReference type="KEGG" id="dpl:KGM_213567B"/>
<dbReference type="PANTHER" id="PTHR11941">
    <property type="entry name" value="ENOYL-COA HYDRATASE-RELATED"/>
    <property type="match status" value="1"/>
</dbReference>
<sequence length="118" mass="13222">KPSIDLKVDSDGVAILNLQRPPVNSFNLDFLKEMSHTLDFVEKNKITAMILTSAFPKVFSAGLDIKEIYKPDAVRFKEFWSTLQEVWMKLFGASFITAAAINASLVTNYSTTNKTRSS</sequence>
<dbReference type="GO" id="GO:0016853">
    <property type="term" value="F:isomerase activity"/>
    <property type="evidence" value="ECO:0007669"/>
    <property type="project" value="UniProtKB-KW"/>
</dbReference>
<dbReference type="GO" id="GO:0005739">
    <property type="term" value="C:mitochondrion"/>
    <property type="evidence" value="ECO:0007669"/>
    <property type="project" value="TreeGrafter"/>
</dbReference>
<accession>A0A212FPN5</accession>
<dbReference type="PANTHER" id="PTHR11941:SF45">
    <property type="entry name" value="ENOYL-COA DELTA ISOMERASE 1, MITOCHONDRIAL"/>
    <property type="match status" value="1"/>
</dbReference>